<evidence type="ECO:0000313" key="3">
    <source>
        <dbReference type="Proteomes" id="UP000663860"/>
    </source>
</evidence>
<feature type="region of interest" description="Disordered" evidence="1">
    <location>
        <begin position="64"/>
        <end position="87"/>
    </location>
</feature>
<proteinExistence type="predicted"/>
<name>A0A813VXQ6_9BILA</name>
<organism evidence="2 3">
    <name type="scientific">Adineta steineri</name>
    <dbReference type="NCBI Taxonomy" id="433720"/>
    <lineage>
        <taxon>Eukaryota</taxon>
        <taxon>Metazoa</taxon>
        <taxon>Spiralia</taxon>
        <taxon>Gnathifera</taxon>
        <taxon>Rotifera</taxon>
        <taxon>Eurotatoria</taxon>
        <taxon>Bdelloidea</taxon>
        <taxon>Adinetida</taxon>
        <taxon>Adinetidae</taxon>
        <taxon>Adineta</taxon>
    </lineage>
</organism>
<dbReference type="AlphaFoldDB" id="A0A813VXQ6"/>
<dbReference type="EMBL" id="CAJNOE010000063">
    <property type="protein sequence ID" value="CAF0842867.1"/>
    <property type="molecule type" value="Genomic_DNA"/>
</dbReference>
<gene>
    <name evidence="2" type="ORF">IZO911_LOCUS9161</name>
</gene>
<dbReference type="Proteomes" id="UP000663860">
    <property type="component" value="Unassembled WGS sequence"/>
</dbReference>
<protein>
    <submittedName>
        <fullName evidence="2">Uncharacterized protein</fullName>
    </submittedName>
</protein>
<sequence length="122" mass="13520">MNTYAKLLIRLQPSGRQLLQQQQHEQIASSLPTVFSSVRKASSGTTLEYDTPKAYKLHMLEKGPSTHVSCNREEDESSSPLYHSRNSPLPSPSYIHLNSSECLNTAFVSAVVCGTPLYPALR</sequence>
<accession>A0A813VXQ6</accession>
<feature type="compositionally biased region" description="Polar residues" evidence="1">
    <location>
        <begin position="78"/>
        <end position="87"/>
    </location>
</feature>
<evidence type="ECO:0000313" key="2">
    <source>
        <dbReference type="EMBL" id="CAF0842867.1"/>
    </source>
</evidence>
<reference evidence="2" key="1">
    <citation type="submission" date="2021-02" db="EMBL/GenBank/DDBJ databases">
        <authorList>
            <person name="Nowell W R."/>
        </authorList>
    </citation>
    <scope>NUCLEOTIDE SEQUENCE</scope>
</reference>
<evidence type="ECO:0000256" key="1">
    <source>
        <dbReference type="SAM" id="MobiDB-lite"/>
    </source>
</evidence>
<comment type="caution">
    <text evidence="2">The sequence shown here is derived from an EMBL/GenBank/DDBJ whole genome shotgun (WGS) entry which is preliminary data.</text>
</comment>